<evidence type="ECO:0000313" key="2">
    <source>
        <dbReference type="EMBL" id="EDM64086.1"/>
    </source>
</evidence>
<comment type="caution">
    <text evidence="2">The sequence shown here is derived from an EMBL/GenBank/DDBJ whole genome shotgun (WGS) entry which is preliminary data.</text>
</comment>
<proteinExistence type="predicted"/>
<accession>A6BEP7</accession>
<evidence type="ECO:0008006" key="4">
    <source>
        <dbReference type="Google" id="ProtNLM"/>
    </source>
</evidence>
<feature type="transmembrane region" description="Helical" evidence="1">
    <location>
        <begin position="6"/>
        <end position="25"/>
    </location>
</feature>
<dbReference type="EMBL" id="AAXB02000002">
    <property type="protein sequence ID" value="EDM64086.1"/>
    <property type="molecule type" value="Genomic_DNA"/>
</dbReference>
<organism evidence="2 3">
    <name type="scientific">Dorea longicatena DSM 13814</name>
    <dbReference type="NCBI Taxonomy" id="411462"/>
    <lineage>
        <taxon>Bacteria</taxon>
        <taxon>Bacillati</taxon>
        <taxon>Bacillota</taxon>
        <taxon>Clostridia</taxon>
        <taxon>Lachnospirales</taxon>
        <taxon>Lachnospiraceae</taxon>
        <taxon>Dorea</taxon>
    </lineage>
</organism>
<protein>
    <recommendedName>
        <fullName evidence="4">DUF4352 domain-containing protein</fullName>
    </recommendedName>
</protein>
<sequence>MPKEVIISLISTVLGTVVGWILNCFSLNTGRIVVEINDFHAAPQEFVHTYSNGQYTEIRGKRIIASFELLVTNKKQTTCGVNNCKVYLENKNGEKQYFTDLTEQMAVYYDGTDLLNIPGRTTKSKKIEKELMLWRKQSLKGSVICLEYRINGKKKIHRCILGEMKE</sequence>
<name>A6BEP7_9FIRM</name>
<keyword evidence="1" id="KW-0472">Membrane</keyword>
<reference evidence="2 3" key="2">
    <citation type="submission" date="2007-04" db="EMBL/GenBank/DDBJ databases">
        <title>Draft genome sequence of Dorea longicatena (DSM 13814).</title>
        <authorList>
            <person name="Sudarsanam P."/>
            <person name="Ley R."/>
            <person name="Guruge J."/>
            <person name="Turnbaugh P.J."/>
            <person name="Mahowald M."/>
            <person name="Liep D."/>
            <person name="Gordon J."/>
        </authorList>
    </citation>
    <scope>NUCLEOTIDE SEQUENCE [LARGE SCALE GENOMIC DNA]</scope>
    <source>
        <strain evidence="2 3">DSM 13814</strain>
    </source>
</reference>
<dbReference type="HOGENOM" id="CLU_1600109_0_0_9"/>
<gene>
    <name evidence="2" type="ORF">DORLON_00767</name>
</gene>
<dbReference type="GeneID" id="93136616"/>
<evidence type="ECO:0000313" key="3">
    <source>
        <dbReference type="Proteomes" id="UP000004016"/>
    </source>
</evidence>
<reference evidence="2 3" key="1">
    <citation type="submission" date="2007-03" db="EMBL/GenBank/DDBJ databases">
        <authorList>
            <person name="Fulton L."/>
            <person name="Clifton S."/>
            <person name="Fulton B."/>
            <person name="Xu J."/>
            <person name="Minx P."/>
            <person name="Pepin K.H."/>
            <person name="Johnson M."/>
            <person name="Thiruvilangam P."/>
            <person name="Bhonagiri V."/>
            <person name="Nash W.E."/>
            <person name="Mardis E.R."/>
            <person name="Wilson R.K."/>
        </authorList>
    </citation>
    <scope>NUCLEOTIDE SEQUENCE [LARGE SCALE GENOMIC DNA]</scope>
    <source>
        <strain evidence="2 3">DSM 13814</strain>
    </source>
</reference>
<keyword evidence="1" id="KW-1133">Transmembrane helix</keyword>
<keyword evidence="1" id="KW-0812">Transmembrane</keyword>
<evidence type="ECO:0000256" key="1">
    <source>
        <dbReference type="SAM" id="Phobius"/>
    </source>
</evidence>
<dbReference type="Proteomes" id="UP000004016">
    <property type="component" value="Unassembled WGS sequence"/>
</dbReference>
<dbReference type="RefSeq" id="WP_006426787.1">
    <property type="nucleotide sequence ID" value="NZ_DS264392.1"/>
</dbReference>
<dbReference type="AlphaFoldDB" id="A6BEP7"/>